<protein>
    <submittedName>
        <fullName evidence="1">Uncharacterized protein</fullName>
    </submittedName>
</protein>
<name>A0A5B6YK69_DAVIN</name>
<dbReference type="InterPro" id="IPR007789">
    <property type="entry name" value="DUF688"/>
</dbReference>
<dbReference type="AlphaFoldDB" id="A0A5B6YK69"/>
<dbReference type="PANTHER" id="PTHR34371">
    <property type="entry name" value="OS01G0551000 PROTEIN"/>
    <property type="match status" value="1"/>
</dbReference>
<gene>
    <name evidence="1" type="ORF">Din_001207</name>
</gene>
<accession>A0A5B6YK69</accession>
<reference evidence="1" key="1">
    <citation type="submission" date="2019-08" db="EMBL/GenBank/DDBJ databases">
        <title>Reference gene set and small RNA set construction with multiple tissues from Davidia involucrata Baill.</title>
        <authorList>
            <person name="Yang H."/>
            <person name="Zhou C."/>
            <person name="Li G."/>
            <person name="Wang J."/>
            <person name="Gao P."/>
            <person name="Wang M."/>
            <person name="Wang R."/>
            <person name="Zhao Y."/>
        </authorList>
    </citation>
    <scope>NUCLEOTIDE SEQUENCE</scope>
    <source>
        <tissue evidence="1">Mixed with DoveR01_LX</tissue>
    </source>
</reference>
<evidence type="ECO:0000313" key="1">
    <source>
        <dbReference type="EMBL" id="MPA31766.1"/>
    </source>
</evidence>
<dbReference type="EMBL" id="GHES01001207">
    <property type="protein sequence ID" value="MPA31766.1"/>
    <property type="molecule type" value="Transcribed_RNA"/>
</dbReference>
<organism evidence="1">
    <name type="scientific">Davidia involucrata</name>
    <name type="common">Dove tree</name>
    <dbReference type="NCBI Taxonomy" id="16924"/>
    <lineage>
        <taxon>Eukaryota</taxon>
        <taxon>Viridiplantae</taxon>
        <taxon>Streptophyta</taxon>
        <taxon>Embryophyta</taxon>
        <taxon>Tracheophyta</taxon>
        <taxon>Spermatophyta</taxon>
        <taxon>Magnoliopsida</taxon>
        <taxon>eudicotyledons</taxon>
        <taxon>Gunneridae</taxon>
        <taxon>Pentapetalae</taxon>
        <taxon>asterids</taxon>
        <taxon>Cornales</taxon>
        <taxon>Nyssaceae</taxon>
        <taxon>Davidia</taxon>
    </lineage>
</organism>
<sequence>MESEAEPEASSTPTLPIMLSILPMQSPEPSGMLTPPLQTSASVPFRWEEEPGKPRPCTILTLCNNDNNGPKCLELPPCRLLLGESKFTKTPSPTTVLDGTIFQSSSFRFRRERRQGSFGSSTSLSPERGQLGPMVLAKKGHKETGFFGSWGQRTLKSNKGCSKKDVDGGSSVFSSSMDIVGCGGDDSSTTSTSTGVKKGRIRRNGSFTTLSQTRSHFWAAMYKGFKNVIPWSRKSKKEGLII</sequence>
<proteinExistence type="predicted"/>
<dbReference type="PANTHER" id="PTHR34371:SF2">
    <property type="entry name" value="DUF688 FAMILY PROTEIN"/>
    <property type="match status" value="1"/>
</dbReference>
<dbReference type="Pfam" id="PF05097">
    <property type="entry name" value="DUF688"/>
    <property type="match status" value="1"/>
</dbReference>